<proteinExistence type="predicted"/>
<evidence type="ECO:0000313" key="2">
    <source>
        <dbReference type="EMBL" id="MEK8026628.1"/>
    </source>
</evidence>
<comment type="caution">
    <text evidence="2">The sequence shown here is derived from an EMBL/GenBank/DDBJ whole genome shotgun (WGS) entry which is preliminary data.</text>
</comment>
<accession>A0ABU9BAM6</accession>
<protein>
    <submittedName>
        <fullName evidence="2">DUF4197 domain-containing protein</fullName>
    </submittedName>
</protein>
<reference evidence="2 3" key="1">
    <citation type="submission" date="2024-04" db="EMBL/GenBank/DDBJ databases">
        <title>Novel species of the genus Ideonella isolated from streams.</title>
        <authorList>
            <person name="Lu H."/>
        </authorList>
    </citation>
    <scope>NUCLEOTIDE SEQUENCE [LARGE SCALE GENOMIC DNA]</scope>
    <source>
        <strain evidence="2 3">BYS139W</strain>
    </source>
</reference>
<dbReference type="RefSeq" id="WP_341374413.1">
    <property type="nucleotide sequence ID" value="NZ_JBBUTF010000009.1"/>
</dbReference>
<dbReference type="Proteomes" id="UP001368500">
    <property type="component" value="Unassembled WGS sequence"/>
</dbReference>
<dbReference type="InterPro" id="IPR025245">
    <property type="entry name" value="DUF4197"/>
</dbReference>
<sequence>MNPLSRRRLLGRLALLPALYAPWMAGPRAATLGASTAADGVRAALARGAELAVERLGQTDGFLGNAAVRIGLPRNLAKAEKLLRRMGQGEQVDALVTAMNRAAEAAVPAGKQVLVDTVKSLSVDDALKIVRGGDTAVTDWFSGRTRKPLGEAFAPIVQRTTGEVALAQHYDAVAGRAAKLGLMKTEDADLAGYVTSRTLDGLYKLVGEEERKIRQDPVATGSALLKQVFGR</sequence>
<feature type="chain" id="PRO_5045058786" evidence="1">
    <location>
        <begin position="26"/>
        <end position="231"/>
    </location>
</feature>
<keyword evidence="1" id="KW-0732">Signal</keyword>
<feature type="signal peptide" evidence="1">
    <location>
        <begin position="1"/>
        <end position="25"/>
    </location>
</feature>
<name>A0ABU9BAM6_9BURK</name>
<evidence type="ECO:0000313" key="3">
    <source>
        <dbReference type="Proteomes" id="UP001368500"/>
    </source>
</evidence>
<dbReference type="EMBL" id="JBBUTF010000009">
    <property type="protein sequence ID" value="MEK8026628.1"/>
    <property type="molecule type" value="Genomic_DNA"/>
</dbReference>
<dbReference type="Pfam" id="PF13852">
    <property type="entry name" value="DUF4197"/>
    <property type="match status" value="1"/>
</dbReference>
<keyword evidence="3" id="KW-1185">Reference proteome</keyword>
<organism evidence="2 3">
    <name type="scientific">Pseudaquabacterium rugosum</name>
    <dbReference type="NCBI Taxonomy" id="2984194"/>
    <lineage>
        <taxon>Bacteria</taxon>
        <taxon>Pseudomonadati</taxon>
        <taxon>Pseudomonadota</taxon>
        <taxon>Betaproteobacteria</taxon>
        <taxon>Burkholderiales</taxon>
        <taxon>Sphaerotilaceae</taxon>
        <taxon>Pseudaquabacterium</taxon>
    </lineage>
</organism>
<evidence type="ECO:0000256" key="1">
    <source>
        <dbReference type="SAM" id="SignalP"/>
    </source>
</evidence>
<gene>
    <name evidence="2" type="ORF">AACH11_11710</name>
</gene>